<evidence type="ECO:0000313" key="4">
    <source>
        <dbReference type="Proteomes" id="UP000283387"/>
    </source>
</evidence>
<feature type="transmembrane region" description="Helical" evidence="2">
    <location>
        <begin position="140"/>
        <end position="162"/>
    </location>
</feature>
<dbReference type="AlphaFoldDB" id="A0A419WBP5"/>
<gene>
    <name evidence="3" type="ORF">BC643_3260</name>
</gene>
<comment type="catalytic activity">
    <reaction evidence="2">
        <text>a quinone + NADH + 5 H(+)(in) = a quinol + NAD(+) + 4 H(+)(out)</text>
        <dbReference type="Rhea" id="RHEA:57888"/>
        <dbReference type="ChEBI" id="CHEBI:15378"/>
        <dbReference type="ChEBI" id="CHEBI:24646"/>
        <dbReference type="ChEBI" id="CHEBI:57540"/>
        <dbReference type="ChEBI" id="CHEBI:57945"/>
        <dbReference type="ChEBI" id="CHEBI:132124"/>
    </reaction>
</comment>
<dbReference type="OrthoDB" id="1078059at2"/>
<feature type="transmembrane region" description="Helical" evidence="2">
    <location>
        <begin position="53"/>
        <end position="74"/>
    </location>
</feature>
<dbReference type="InterPro" id="IPR001457">
    <property type="entry name" value="NADH_UbQ/plastoQ_OxRdtase_su6"/>
</dbReference>
<dbReference type="RefSeq" id="WP_120274050.1">
    <property type="nucleotide sequence ID" value="NZ_RAPN01000001.1"/>
</dbReference>
<feature type="transmembrane region" description="Helical" evidence="2">
    <location>
        <begin position="29"/>
        <end position="47"/>
    </location>
</feature>
<organism evidence="3 4">
    <name type="scientific">Mangrovibacterium diazotrophicum</name>
    <dbReference type="NCBI Taxonomy" id="1261403"/>
    <lineage>
        <taxon>Bacteria</taxon>
        <taxon>Pseudomonadati</taxon>
        <taxon>Bacteroidota</taxon>
        <taxon>Bacteroidia</taxon>
        <taxon>Marinilabiliales</taxon>
        <taxon>Prolixibacteraceae</taxon>
        <taxon>Mangrovibacterium</taxon>
    </lineage>
</organism>
<dbReference type="PANTHER" id="PTHR33269">
    <property type="entry name" value="NADH-UBIQUINONE OXIDOREDUCTASE CHAIN 6"/>
    <property type="match status" value="1"/>
</dbReference>
<evidence type="ECO:0000313" key="3">
    <source>
        <dbReference type="EMBL" id="RKD92883.1"/>
    </source>
</evidence>
<dbReference type="EC" id="7.1.1.-" evidence="2"/>
<protein>
    <recommendedName>
        <fullName evidence="2">NADH-quinone oxidoreductase subunit J</fullName>
        <ecNumber evidence="2">7.1.1.-</ecNumber>
    </recommendedName>
</protein>
<keyword evidence="2" id="KW-0874">Quinone</keyword>
<dbReference type="Pfam" id="PF00499">
    <property type="entry name" value="Oxidored_q3"/>
    <property type="match status" value="1"/>
</dbReference>
<accession>A0A419WBP5</accession>
<keyword evidence="2" id="KW-1133">Transmembrane helix</keyword>
<dbReference type="Gene3D" id="1.20.120.1200">
    <property type="entry name" value="NADH-ubiquinone/plastoquinone oxidoreductase chain 6, subunit NuoJ"/>
    <property type="match status" value="1"/>
</dbReference>
<feature type="transmembrane region" description="Helical" evidence="2">
    <location>
        <begin position="86"/>
        <end position="109"/>
    </location>
</feature>
<sequence length="171" mass="18553">MNIAMFYLLSAIILVFSILTVTSRKILRAAVYLLFVLIGTSGIYFQLNYEFLAAVQLTLYAGGIVVLIIFSILLTHHIDHKFERPALFNLLGGIAVAAVGVGAVLYTVFDHRFVPSAAPAVDVNMTVIGEQLLGMDKNGYVLPFELISILLLAALIGAVVIAKKGKETEEL</sequence>
<dbReference type="GO" id="GO:0005886">
    <property type="term" value="C:plasma membrane"/>
    <property type="evidence" value="ECO:0007669"/>
    <property type="project" value="UniProtKB-SubCell"/>
</dbReference>
<feature type="transmembrane region" description="Helical" evidence="2">
    <location>
        <begin position="6"/>
        <end position="22"/>
    </location>
</feature>
<comment type="function">
    <text evidence="2">NDH-1 shuttles electrons from NADH, via FMN and iron-sulfur (Fe-S) centers, to quinones in the respiratory chain. Couples the redox reaction to proton translocation (for every two electrons transferred, four hydrogen ions are translocated across the cytoplasmic membrane), and thus conserves the redox energy in a proton gradient.</text>
</comment>
<keyword evidence="2" id="KW-0472">Membrane</keyword>
<dbReference type="EMBL" id="RAPN01000001">
    <property type="protein sequence ID" value="RKD92883.1"/>
    <property type="molecule type" value="Genomic_DNA"/>
</dbReference>
<dbReference type="GO" id="GO:0048038">
    <property type="term" value="F:quinone binding"/>
    <property type="evidence" value="ECO:0007669"/>
    <property type="project" value="UniProtKB-UniRule"/>
</dbReference>
<keyword evidence="2" id="KW-0520">NAD</keyword>
<comment type="caution">
    <text evidence="3">The sequence shown here is derived from an EMBL/GenBank/DDBJ whole genome shotgun (WGS) entry which is preliminary data.</text>
</comment>
<dbReference type="GO" id="GO:0008137">
    <property type="term" value="F:NADH dehydrogenase (ubiquinone) activity"/>
    <property type="evidence" value="ECO:0007669"/>
    <property type="project" value="UniProtKB-UniRule"/>
</dbReference>
<proteinExistence type="inferred from homology"/>
<evidence type="ECO:0000256" key="1">
    <source>
        <dbReference type="ARBA" id="ARBA00005698"/>
    </source>
</evidence>
<dbReference type="PANTHER" id="PTHR33269:SF17">
    <property type="entry name" value="NADH-UBIQUINONE OXIDOREDUCTASE CHAIN 6"/>
    <property type="match status" value="1"/>
</dbReference>
<dbReference type="InterPro" id="IPR042106">
    <property type="entry name" value="Nuo/plastoQ_OxRdtase_6_NuoJ"/>
</dbReference>
<comment type="subcellular location">
    <subcellularLocation>
        <location evidence="2">Cell membrane</location>
        <topology evidence="2">Multi-pass membrane protein</topology>
    </subcellularLocation>
</comment>
<name>A0A419WBP5_9BACT</name>
<keyword evidence="2" id="KW-1003">Cell membrane</keyword>
<evidence type="ECO:0000256" key="2">
    <source>
        <dbReference type="RuleBase" id="RU004429"/>
    </source>
</evidence>
<reference evidence="3 4" key="1">
    <citation type="submission" date="2018-09" db="EMBL/GenBank/DDBJ databases">
        <title>Genomic Encyclopedia of Archaeal and Bacterial Type Strains, Phase II (KMG-II): from individual species to whole genera.</title>
        <authorList>
            <person name="Goeker M."/>
        </authorList>
    </citation>
    <scope>NUCLEOTIDE SEQUENCE [LARGE SCALE GENOMIC DNA]</scope>
    <source>
        <strain evidence="3 4">DSM 27148</strain>
    </source>
</reference>
<keyword evidence="2" id="KW-0812">Transmembrane</keyword>
<comment type="similarity">
    <text evidence="1 2">Belongs to the complex I subunit 6 family.</text>
</comment>
<dbReference type="Proteomes" id="UP000283387">
    <property type="component" value="Unassembled WGS sequence"/>
</dbReference>
<keyword evidence="4" id="KW-1185">Reference proteome</keyword>